<comment type="caution">
    <text evidence="2">The sequence shown here is derived from an EMBL/GenBank/DDBJ whole genome shotgun (WGS) entry which is preliminary data.</text>
</comment>
<keyword evidence="1" id="KW-0812">Transmembrane</keyword>
<protein>
    <submittedName>
        <fullName evidence="2">Uncharacterized protein</fullName>
    </submittedName>
</protein>
<accession>A0ABR2RA70</accession>
<dbReference type="Proteomes" id="UP001396334">
    <property type="component" value="Unassembled WGS sequence"/>
</dbReference>
<keyword evidence="3" id="KW-1185">Reference proteome</keyword>
<evidence type="ECO:0000256" key="1">
    <source>
        <dbReference type="SAM" id="Phobius"/>
    </source>
</evidence>
<feature type="transmembrane region" description="Helical" evidence="1">
    <location>
        <begin position="66"/>
        <end position="86"/>
    </location>
</feature>
<evidence type="ECO:0000313" key="2">
    <source>
        <dbReference type="EMBL" id="KAK9009754.1"/>
    </source>
</evidence>
<organism evidence="2 3">
    <name type="scientific">Hibiscus sabdariffa</name>
    <name type="common">roselle</name>
    <dbReference type="NCBI Taxonomy" id="183260"/>
    <lineage>
        <taxon>Eukaryota</taxon>
        <taxon>Viridiplantae</taxon>
        <taxon>Streptophyta</taxon>
        <taxon>Embryophyta</taxon>
        <taxon>Tracheophyta</taxon>
        <taxon>Spermatophyta</taxon>
        <taxon>Magnoliopsida</taxon>
        <taxon>eudicotyledons</taxon>
        <taxon>Gunneridae</taxon>
        <taxon>Pentapetalae</taxon>
        <taxon>rosids</taxon>
        <taxon>malvids</taxon>
        <taxon>Malvales</taxon>
        <taxon>Malvaceae</taxon>
        <taxon>Malvoideae</taxon>
        <taxon>Hibiscus</taxon>
    </lineage>
</organism>
<keyword evidence="1" id="KW-0472">Membrane</keyword>
<sequence>MDIRSAGRQKAKESNPLVQSARNSEYAFESFFLAKGDQSVTFRSWSWLSLTSKSKSSYSFRFHFRFRLLCLPNYALVAFVKVAVMIDQLTQLGSGMFGKPFPSLLFGFCDDTIQKRAFGSLALKLSAGIKSSSRGKC</sequence>
<keyword evidence="1" id="KW-1133">Transmembrane helix</keyword>
<gene>
    <name evidence="2" type="ORF">V6N11_036282</name>
</gene>
<name>A0ABR2RA70_9ROSI</name>
<dbReference type="EMBL" id="JBBPBN010000024">
    <property type="protein sequence ID" value="KAK9009754.1"/>
    <property type="molecule type" value="Genomic_DNA"/>
</dbReference>
<evidence type="ECO:0000313" key="3">
    <source>
        <dbReference type="Proteomes" id="UP001396334"/>
    </source>
</evidence>
<reference evidence="2 3" key="1">
    <citation type="journal article" date="2024" name="G3 (Bethesda)">
        <title>Genome assembly of Hibiscus sabdariffa L. provides insights into metabolisms of medicinal natural products.</title>
        <authorList>
            <person name="Kim T."/>
        </authorList>
    </citation>
    <scope>NUCLEOTIDE SEQUENCE [LARGE SCALE GENOMIC DNA]</scope>
    <source>
        <strain evidence="2">TK-2024</strain>
        <tissue evidence="2">Old leaves</tissue>
    </source>
</reference>
<proteinExistence type="predicted"/>